<feature type="domain" description="Protein kinase" evidence="8">
    <location>
        <begin position="11"/>
        <end position="268"/>
    </location>
</feature>
<dbReference type="InterPro" id="IPR011009">
    <property type="entry name" value="Kinase-like_dom_sf"/>
</dbReference>
<reference evidence="11" key="1">
    <citation type="submission" date="2015-04" db="EMBL/GenBank/DDBJ databases">
        <title>Genome sequence of Mycobacterium arupense GUC1.</title>
        <authorList>
            <person name="Greninger A.L."/>
            <person name="Cunningham G."/>
            <person name="Chiu C.Y."/>
            <person name="Miller S."/>
        </authorList>
    </citation>
    <scope>NUCLEOTIDE SEQUENCE [LARGE SCALE GENOMIC DNA]</scope>
    <source>
        <strain evidence="11">GUC1</strain>
    </source>
</reference>
<dbReference type="GO" id="GO:0005524">
    <property type="term" value="F:ATP binding"/>
    <property type="evidence" value="ECO:0007669"/>
    <property type="project" value="UniProtKB-UniRule"/>
</dbReference>
<dbReference type="InterPro" id="IPR008271">
    <property type="entry name" value="Ser/Thr_kinase_AS"/>
</dbReference>
<evidence type="ECO:0000256" key="1">
    <source>
        <dbReference type="ARBA" id="ARBA00012513"/>
    </source>
</evidence>
<dbReference type="PROSITE" id="PS50011">
    <property type="entry name" value="PROTEIN_KINASE_DOM"/>
    <property type="match status" value="1"/>
</dbReference>
<dbReference type="SMART" id="SM00220">
    <property type="entry name" value="S_TKc"/>
    <property type="match status" value="1"/>
</dbReference>
<evidence type="ECO:0000256" key="2">
    <source>
        <dbReference type="ARBA" id="ARBA00022527"/>
    </source>
</evidence>
<accession>A0A0F5MVI8</accession>
<dbReference type="EMBL" id="LASW01000060">
    <property type="protein sequence ID" value="KKB98691.1"/>
    <property type="molecule type" value="Genomic_DNA"/>
</dbReference>
<keyword evidence="3" id="KW-0808">Transferase</keyword>
<dbReference type="RefSeq" id="WP_046190063.1">
    <property type="nucleotide sequence ID" value="NZ_JACKUJ010000046.1"/>
</dbReference>
<dbReference type="Pfam" id="PF00069">
    <property type="entry name" value="Pkinase"/>
    <property type="match status" value="1"/>
</dbReference>
<dbReference type="Proteomes" id="UP000192327">
    <property type="component" value="Unassembled WGS sequence"/>
</dbReference>
<keyword evidence="2 10" id="KW-0723">Serine/threonine-protein kinase</keyword>
<sequence length="279" mass="29443">MNAAGVHYGGYLIESEVGHGGHARVYRAHHRSSPGTPVALKVLDEAHRSAAEQARLDREFAFASALAHPNIVTVYRHGPFWLAMQYVDGGKVTGLRTAPDRLAALAQVAAALDYAHRAGVVHSDVKPANILIHADFGRSGAVLTDFGVAHAVVEDVGHRPRQPGNPEVSLPYTAPEILQGKAPTAATDEYALACTAVELLTGASPFPADSAADLAEAHLRLLPPPLSDTLGPTARAADVVVQRALAKYPARRYESCTDFVAELARALLSDAGPVTPPEV</sequence>
<organism evidence="9 11">
    <name type="scientific">Mycolicibacter arupensis</name>
    <dbReference type="NCBI Taxonomy" id="342002"/>
    <lineage>
        <taxon>Bacteria</taxon>
        <taxon>Bacillati</taxon>
        <taxon>Actinomycetota</taxon>
        <taxon>Actinomycetes</taxon>
        <taxon>Mycobacteriales</taxon>
        <taxon>Mycobacteriaceae</taxon>
        <taxon>Mycolicibacter</taxon>
    </lineage>
</organism>
<keyword evidence="12" id="KW-1185">Reference proteome</keyword>
<dbReference type="AlphaFoldDB" id="A0A0F5MVI8"/>
<evidence type="ECO:0000313" key="10">
    <source>
        <dbReference type="EMBL" id="OQZ94737.1"/>
    </source>
</evidence>
<dbReference type="Gene3D" id="1.10.510.10">
    <property type="entry name" value="Transferase(Phosphotransferase) domain 1"/>
    <property type="match status" value="1"/>
</dbReference>
<evidence type="ECO:0000313" key="9">
    <source>
        <dbReference type="EMBL" id="KKB98691.1"/>
    </source>
</evidence>
<keyword evidence="4 7" id="KW-0547">Nucleotide-binding</keyword>
<evidence type="ECO:0000256" key="4">
    <source>
        <dbReference type="ARBA" id="ARBA00022741"/>
    </source>
</evidence>
<dbReference type="SUPFAM" id="SSF56112">
    <property type="entry name" value="Protein kinase-like (PK-like)"/>
    <property type="match status" value="1"/>
</dbReference>
<evidence type="ECO:0000256" key="5">
    <source>
        <dbReference type="ARBA" id="ARBA00022777"/>
    </source>
</evidence>
<evidence type="ECO:0000256" key="7">
    <source>
        <dbReference type="PROSITE-ProRule" id="PRU10141"/>
    </source>
</evidence>
<dbReference type="STRING" id="342002.BST15_15580"/>
<keyword evidence="6 7" id="KW-0067">ATP-binding</keyword>
<protein>
    <recommendedName>
        <fullName evidence="1">non-specific serine/threonine protein kinase</fullName>
        <ecNumber evidence="1">2.7.11.1</ecNumber>
    </recommendedName>
</protein>
<dbReference type="InterPro" id="IPR017441">
    <property type="entry name" value="Protein_kinase_ATP_BS"/>
</dbReference>
<dbReference type="Gene3D" id="3.30.200.20">
    <property type="entry name" value="Phosphorylase Kinase, domain 1"/>
    <property type="match status" value="1"/>
</dbReference>
<dbReference type="PROSITE" id="PS00107">
    <property type="entry name" value="PROTEIN_KINASE_ATP"/>
    <property type="match status" value="1"/>
</dbReference>
<dbReference type="EMBL" id="MVHH01000038">
    <property type="protein sequence ID" value="OQZ94737.1"/>
    <property type="molecule type" value="Genomic_DNA"/>
</dbReference>
<reference evidence="9" key="2">
    <citation type="submission" date="2015-04" db="EMBL/GenBank/DDBJ databases">
        <title>Genome sequence of Mycobacterium arupense strain GUC1.</title>
        <authorList>
            <person name="Greninger A.L."/>
            <person name="Cunningham G."/>
            <person name="Chiu C.Y."/>
            <person name="Miller S."/>
        </authorList>
    </citation>
    <scope>NUCLEOTIDE SEQUENCE</scope>
    <source>
        <strain evidence="9">GUC1</strain>
    </source>
</reference>
<dbReference type="PROSITE" id="PS00108">
    <property type="entry name" value="PROTEIN_KINASE_ST"/>
    <property type="match status" value="1"/>
</dbReference>
<reference evidence="10 12" key="3">
    <citation type="submission" date="2016-12" db="EMBL/GenBank/DDBJ databases">
        <title>The new phylogeny of genus Mycobacterium.</title>
        <authorList>
            <person name="Tortoli E."/>
            <person name="Trovato A."/>
            <person name="Cirillo D.M."/>
        </authorList>
    </citation>
    <scope>NUCLEOTIDE SEQUENCE [LARGE SCALE GENOMIC DNA]</scope>
    <source>
        <strain evidence="10 12">DSM 44942</strain>
    </source>
</reference>
<proteinExistence type="predicted"/>
<dbReference type="PANTHER" id="PTHR43289">
    <property type="entry name" value="MITOGEN-ACTIVATED PROTEIN KINASE KINASE KINASE 20-RELATED"/>
    <property type="match status" value="1"/>
</dbReference>
<evidence type="ECO:0000256" key="3">
    <source>
        <dbReference type="ARBA" id="ARBA00022679"/>
    </source>
</evidence>
<evidence type="ECO:0000256" key="6">
    <source>
        <dbReference type="ARBA" id="ARBA00022840"/>
    </source>
</evidence>
<dbReference type="GO" id="GO:0004674">
    <property type="term" value="F:protein serine/threonine kinase activity"/>
    <property type="evidence" value="ECO:0007669"/>
    <property type="project" value="UniProtKB-KW"/>
</dbReference>
<dbReference type="OrthoDB" id="5622056at2"/>
<gene>
    <name evidence="10" type="ORF">BST15_15580</name>
    <name evidence="9" type="ORF">WR43_13225</name>
</gene>
<evidence type="ECO:0000313" key="12">
    <source>
        <dbReference type="Proteomes" id="UP000192327"/>
    </source>
</evidence>
<name>A0A0F5MVI8_9MYCO</name>
<keyword evidence="5 9" id="KW-0418">Kinase</keyword>
<dbReference type="Proteomes" id="UP000034416">
    <property type="component" value="Unassembled WGS sequence"/>
</dbReference>
<feature type="binding site" evidence="7">
    <location>
        <position position="41"/>
    </location>
    <ligand>
        <name>ATP</name>
        <dbReference type="ChEBI" id="CHEBI:30616"/>
    </ligand>
</feature>
<dbReference type="InterPro" id="IPR000719">
    <property type="entry name" value="Prot_kinase_dom"/>
</dbReference>
<evidence type="ECO:0000259" key="8">
    <source>
        <dbReference type="PROSITE" id="PS50011"/>
    </source>
</evidence>
<evidence type="ECO:0000313" key="11">
    <source>
        <dbReference type="Proteomes" id="UP000034416"/>
    </source>
</evidence>
<dbReference type="CDD" id="cd14014">
    <property type="entry name" value="STKc_PknB_like"/>
    <property type="match status" value="1"/>
</dbReference>
<dbReference type="EC" id="2.7.11.1" evidence="1"/>
<dbReference type="PANTHER" id="PTHR43289:SF6">
    <property type="entry name" value="SERINE_THREONINE-PROTEIN KINASE NEKL-3"/>
    <property type="match status" value="1"/>
</dbReference>
<dbReference type="GO" id="GO:0080090">
    <property type="term" value="P:regulation of primary metabolic process"/>
    <property type="evidence" value="ECO:0007669"/>
    <property type="project" value="UniProtKB-ARBA"/>
</dbReference>
<comment type="caution">
    <text evidence="9">The sequence shown here is derived from an EMBL/GenBank/DDBJ whole genome shotgun (WGS) entry which is preliminary data.</text>
</comment>